<organism evidence="1 2">
    <name type="scientific">Saonia flava</name>
    <dbReference type="NCBI Taxonomy" id="523696"/>
    <lineage>
        <taxon>Bacteria</taxon>
        <taxon>Pseudomonadati</taxon>
        <taxon>Bacteroidota</taxon>
        <taxon>Flavobacteriia</taxon>
        <taxon>Flavobacteriales</taxon>
        <taxon>Flavobacteriaceae</taxon>
        <taxon>Saonia</taxon>
    </lineage>
</organism>
<reference evidence="1 2" key="1">
    <citation type="submission" date="2020-03" db="EMBL/GenBank/DDBJ databases">
        <title>Genomic Encyclopedia of Type Strains, Phase IV (KMG-IV): sequencing the most valuable type-strain genomes for metagenomic binning, comparative biology and taxonomic classification.</title>
        <authorList>
            <person name="Goeker M."/>
        </authorList>
    </citation>
    <scope>NUCLEOTIDE SEQUENCE [LARGE SCALE GENOMIC DNA]</scope>
    <source>
        <strain evidence="1 2">DSM 29762</strain>
    </source>
</reference>
<evidence type="ECO:0000313" key="2">
    <source>
        <dbReference type="Proteomes" id="UP000590442"/>
    </source>
</evidence>
<protein>
    <submittedName>
        <fullName evidence="1">Uncharacterized protein</fullName>
    </submittedName>
</protein>
<dbReference type="RefSeq" id="WP_167960709.1">
    <property type="nucleotide sequence ID" value="NZ_JAATJJ010000001.1"/>
</dbReference>
<dbReference type="EMBL" id="JAATJJ010000001">
    <property type="protein sequence ID" value="NJB70152.1"/>
    <property type="molecule type" value="Genomic_DNA"/>
</dbReference>
<evidence type="ECO:0000313" key="1">
    <source>
        <dbReference type="EMBL" id="NJB70152.1"/>
    </source>
</evidence>
<comment type="caution">
    <text evidence="1">The sequence shown here is derived from an EMBL/GenBank/DDBJ whole genome shotgun (WGS) entry which is preliminary data.</text>
</comment>
<name>A0A846QUD6_9FLAO</name>
<keyword evidence="2" id="KW-1185">Reference proteome</keyword>
<dbReference type="AlphaFoldDB" id="A0A846QUD6"/>
<proteinExistence type="predicted"/>
<sequence length="80" mass="8896">MAKNIGALSSYILLTPYSGLSISIQERNEGFVRLTTNEKPSECSLKAVGVILNTVNQLNNMSFGIYGLTFFFLNVEHRSH</sequence>
<accession>A0A846QUD6</accession>
<gene>
    <name evidence="1" type="ORF">GGR42_000614</name>
</gene>
<dbReference type="Proteomes" id="UP000590442">
    <property type="component" value="Unassembled WGS sequence"/>
</dbReference>